<dbReference type="EMBL" id="ML706694">
    <property type="protein sequence ID" value="KAB1670104.1"/>
    <property type="molecule type" value="Genomic_DNA"/>
</dbReference>
<reference evidence="1" key="1">
    <citation type="submission" date="2019-06" db="EMBL/GenBank/DDBJ databases">
        <title>WGS assembly of Gossypium barbadense.</title>
        <authorList>
            <person name="Chen Z.J."/>
            <person name="Sreedasyam A."/>
            <person name="Ando A."/>
            <person name="Song Q."/>
            <person name="De L."/>
            <person name="Hulse-Kemp A."/>
            <person name="Ding M."/>
            <person name="Ye W."/>
            <person name="Kirkbride R."/>
            <person name="Jenkins J."/>
            <person name="Plott C."/>
            <person name="Lovell J."/>
            <person name="Lin Y.-M."/>
            <person name="Vaughn R."/>
            <person name="Liu B."/>
            <person name="Li W."/>
            <person name="Simpson S."/>
            <person name="Scheffler B."/>
            <person name="Saski C."/>
            <person name="Grover C."/>
            <person name="Hu G."/>
            <person name="Conover J."/>
            <person name="Carlson J."/>
            <person name="Shu S."/>
            <person name="Boston L."/>
            <person name="Williams M."/>
            <person name="Peterson D."/>
            <person name="Mcgee K."/>
            <person name="Jones D."/>
            <person name="Wendel J."/>
            <person name="Stelly D."/>
            <person name="Grimwood J."/>
            <person name="Schmutz J."/>
        </authorList>
    </citation>
    <scope>NUCLEOTIDE SEQUENCE</scope>
    <source>
        <strain evidence="1">1400233.01</strain>
    </source>
</reference>
<protein>
    <submittedName>
        <fullName evidence="1">Uncharacterized protein</fullName>
    </submittedName>
</protein>
<dbReference type="OrthoDB" id="1016610at2759"/>
<organism evidence="1">
    <name type="scientific">Gossypium barbadense</name>
    <name type="common">Sea Island cotton</name>
    <name type="synonym">Hibiscus barbadensis</name>
    <dbReference type="NCBI Taxonomy" id="3634"/>
    <lineage>
        <taxon>Eukaryota</taxon>
        <taxon>Viridiplantae</taxon>
        <taxon>Streptophyta</taxon>
        <taxon>Embryophyta</taxon>
        <taxon>Tracheophyta</taxon>
        <taxon>Spermatophyta</taxon>
        <taxon>Magnoliopsida</taxon>
        <taxon>eudicotyledons</taxon>
        <taxon>Gunneridae</taxon>
        <taxon>Pentapetalae</taxon>
        <taxon>rosids</taxon>
        <taxon>malvids</taxon>
        <taxon>Malvales</taxon>
        <taxon>Malvaceae</taxon>
        <taxon>Malvoideae</taxon>
        <taxon>Gossypium</taxon>
    </lineage>
</organism>
<dbReference type="AlphaFoldDB" id="A0A5J5NB65"/>
<evidence type="ECO:0000313" key="1">
    <source>
        <dbReference type="EMBL" id="KAB1670104.1"/>
    </source>
</evidence>
<keyword evidence="3" id="KW-1185">Reference proteome</keyword>
<accession>A0A5J5NB65</accession>
<dbReference type="Proteomes" id="UP000327439">
    <property type="component" value="Chromosome A06"/>
</dbReference>
<proteinExistence type="predicted"/>
<sequence>MLTVVPPGSSSVDGPSHIPSPCGAASLLLPLGTGHETYIQFFIPPCFRF</sequence>
<gene>
    <name evidence="1" type="ORF">ES319_1Z199100v1</name>
    <name evidence="2" type="ORF">ES319_A06G168200v1</name>
</gene>
<name>A0A5J5NB65_GOSBA</name>
<evidence type="ECO:0000313" key="2">
    <source>
        <dbReference type="EMBL" id="KAB2078520.1"/>
    </source>
</evidence>
<reference evidence="3" key="2">
    <citation type="journal article" date="2020" name="Nat. Genet.">
        <title>Genomic diversifications of five Gossypium allopolyploid species and their impact on cotton improvement.</title>
        <authorList>
            <person name="Chen Z.J."/>
            <person name="Sreedasyam A."/>
            <person name="Ando A."/>
            <person name="Song Q."/>
            <person name="De Santiago L.M."/>
            <person name="Hulse-Kemp A.M."/>
            <person name="Ding M."/>
            <person name="Ye W."/>
            <person name="Kirkbride R.C."/>
            <person name="Jenkins J."/>
            <person name="Plott C."/>
            <person name="Lovell J."/>
            <person name="Lin Y.M."/>
            <person name="Vaughn R."/>
            <person name="Liu B."/>
            <person name="Simpson S."/>
            <person name="Scheffler B.E."/>
            <person name="Wen L."/>
            <person name="Saski C.A."/>
            <person name="Grover C.E."/>
            <person name="Hu G."/>
            <person name="Conover J.L."/>
            <person name="Carlson J.W."/>
            <person name="Shu S."/>
            <person name="Boston L.B."/>
            <person name="Williams M."/>
            <person name="Peterson D.G."/>
            <person name="McGee K."/>
            <person name="Jones D.C."/>
            <person name="Wendel J.F."/>
            <person name="Stelly D.M."/>
            <person name="Grimwood J."/>
            <person name="Schmutz J."/>
        </authorList>
    </citation>
    <scope>NUCLEOTIDE SEQUENCE [LARGE SCALE GENOMIC DNA]</scope>
    <source>
        <strain evidence="3">cv. 3-79</strain>
    </source>
</reference>
<evidence type="ECO:0000313" key="3">
    <source>
        <dbReference type="Proteomes" id="UP000327439"/>
    </source>
</evidence>
<dbReference type="EMBL" id="CM018207">
    <property type="protein sequence ID" value="KAB2078520.1"/>
    <property type="molecule type" value="Genomic_DNA"/>
</dbReference>